<dbReference type="Pfam" id="PF00847">
    <property type="entry name" value="AP2"/>
    <property type="match status" value="1"/>
</dbReference>
<dbReference type="SMART" id="SM00380">
    <property type="entry name" value="AP2"/>
    <property type="match status" value="1"/>
</dbReference>
<dbReference type="CDD" id="cd00018">
    <property type="entry name" value="AP2"/>
    <property type="match status" value="1"/>
</dbReference>
<comment type="subcellular location">
    <subcellularLocation>
        <location evidence="1">Nucleus</location>
    </subcellularLocation>
</comment>
<feature type="compositionally biased region" description="Low complexity" evidence="8">
    <location>
        <begin position="127"/>
        <end position="151"/>
    </location>
</feature>
<dbReference type="AlphaFoldDB" id="A0A804L668"/>
<dbReference type="InterPro" id="IPR016177">
    <property type="entry name" value="DNA-bd_dom_sf"/>
</dbReference>
<comment type="similarity">
    <text evidence="7">Belongs to the AP2/ERF transcription factor family. ERF subfamily.</text>
</comment>
<name>A0A804L668_MUSAM</name>
<dbReference type="FunCoup" id="A0A804L668">
    <property type="interactions" value="24"/>
</dbReference>
<gene>
    <name evidence="10" type="ORF">GSMUA_15500.1</name>
</gene>
<dbReference type="PANTHER" id="PTHR31839:SF42">
    <property type="entry name" value="DEHYDRATION-RESPONSIVE ELEMENT-BINDING PROTEIN 1F"/>
    <property type="match status" value="1"/>
</dbReference>
<dbReference type="Proteomes" id="UP000012960">
    <property type="component" value="Unplaced"/>
</dbReference>
<keyword evidence="2" id="KW-0805">Transcription regulation</keyword>
<keyword evidence="6" id="KW-0539">Nucleus</keyword>
<evidence type="ECO:0000256" key="2">
    <source>
        <dbReference type="ARBA" id="ARBA00023015"/>
    </source>
</evidence>
<evidence type="ECO:0000313" key="12">
    <source>
        <dbReference type="Proteomes" id="UP000012960"/>
    </source>
</evidence>
<keyword evidence="5" id="KW-0804">Transcription</keyword>
<proteinExistence type="inferred from homology"/>
<feature type="domain" description="AP2/ERF" evidence="9">
    <location>
        <begin position="44"/>
        <end position="101"/>
    </location>
</feature>
<feature type="compositionally biased region" description="Low complexity" evidence="8">
    <location>
        <begin position="1"/>
        <end position="24"/>
    </location>
</feature>
<organism evidence="11 12">
    <name type="scientific">Musa acuminata subsp. malaccensis</name>
    <name type="common">Wild banana</name>
    <name type="synonym">Musa malaccensis</name>
    <dbReference type="NCBI Taxonomy" id="214687"/>
    <lineage>
        <taxon>Eukaryota</taxon>
        <taxon>Viridiplantae</taxon>
        <taxon>Streptophyta</taxon>
        <taxon>Embryophyta</taxon>
        <taxon>Tracheophyta</taxon>
        <taxon>Spermatophyta</taxon>
        <taxon>Magnoliopsida</taxon>
        <taxon>Liliopsida</taxon>
        <taxon>Zingiberales</taxon>
        <taxon>Musaceae</taxon>
        <taxon>Musa</taxon>
    </lineage>
</organism>
<dbReference type="PANTHER" id="PTHR31839">
    <property type="entry name" value="DEHYDRATION-RESPONSIVE ELEMENT-BINDING PROTEIN 1D"/>
    <property type="match status" value="1"/>
</dbReference>
<evidence type="ECO:0000256" key="1">
    <source>
        <dbReference type="ARBA" id="ARBA00004123"/>
    </source>
</evidence>
<accession>A0A804L668</accession>
<keyword evidence="12" id="KW-1185">Reference proteome</keyword>
<evidence type="ECO:0000256" key="3">
    <source>
        <dbReference type="ARBA" id="ARBA00023125"/>
    </source>
</evidence>
<dbReference type="PROSITE" id="PS51032">
    <property type="entry name" value="AP2_ERF"/>
    <property type="match status" value="1"/>
</dbReference>
<dbReference type="EnsemblPlants" id="Ma11_t09960.1">
    <property type="protein sequence ID" value="Ma11_p09960.1"/>
    <property type="gene ID" value="Ma11_g09960"/>
</dbReference>
<dbReference type="InParanoid" id="A0A804L668"/>
<protein>
    <submittedName>
        <fullName evidence="10">(wild Malaysian banana) hypothetical protein</fullName>
    </submittedName>
</protein>
<dbReference type="InterPro" id="IPR045277">
    <property type="entry name" value="DRE1A-I"/>
</dbReference>
<dbReference type="EMBL" id="HG996475">
    <property type="protein sequence ID" value="CAG1864078.1"/>
    <property type="molecule type" value="Genomic_DNA"/>
</dbReference>
<feature type="compositionally biased region" description="Basic residues" evidence="8">
    <location>
        <begin position="28"/>
        <end position="39"/>
    </location>
</feature>
<keyword evidence="4" id="KW-0010">Activator</keyword>
<keyword evidence="3" id="KW-0238">DNA-binding</keyword>
<dbReference type="Gramene" id="Ma11_t09960.1">
    <property type="protein sequence ID" value="Ma11_p09960.1"/>
    <property type="gene ID" value="Ma11_g09960"/>
</dbReference>
<dbReference type="GO" id="GO:0005634">
    <property type="term" value="C:nucleus"/>
    <property type="evidence" value="ECO:0007669"/>
    <property type="project" value="UniProtKB-SubCell"/>
</dbReference>
<feature type="region of interest" description="Disordered" evidence="8">
    <location>
        <begin position="1"/>
        <end position="40"/>
    </location>
</feature>
<evidence type="ECO:0000313" key="10">
    <source>
        <dbReference type="EMBL" id="CAG1864078.1"/>
    </source>
</evidence>
<dbReference type="FunFam" id="3.30.730.10:FF:000001">
    <property type="entry name" value="Ethylene-responsive transcription factor 2"/>
    <property type="match status" value="1"/>
</dbReference>
<dbReference type="GO" id="GO:0003700">
    <property type="term" value="F:DNA-binding transcription factor activity"/>
    <property type="evidence" value="ECO:0007669"/>
    <property type="project" value="InterPro"/>
</dbReference>
<evidence type="ECO:0000256" key="8">
    <source>
        <dbReference type="SAM" id="MobiDB-lite"/>
    </source>
</evidence>
<feature type="region of interest" description="Disordered" evidence="8">
    <location>
        <begin position="127"/>
        <end position="168"/>
    </location>
</feature>
<dbReference type="InterPro" id="IPR036955">
    <property type="entry name" value="AP2/ERF_dom_sf"/>
</dbReference>
<evidence type="ECO:0000256" key="7">
    <source>
        <dbReference type="ARBA" id="ARBA00024343"/>
    </source>
</evidence>
<evidence type="ECO:0000256" key="4">
    <source>
        <dbReference type="ARBA" id="ARBA00023159"/>
    </source>
</evidence>
<evidence type="ECO:0000313" key="11">
    <source>
        <dbReference type="EnsemblPlants" id="Ma11_p09960.1"/>
    </source>
</evidence>
<reference evidence="11" key="2">
    <citation type="submission" date="2021-05" db="UniProtKB">
        <authorList>
            <consortium name="EnsemblPlants"/>
        </authorList>
    </citation>
    <scope>IDENTIFICATION</scope>
    <source>
        <strain evidence="11">subsp. malaccensis</strain>
    </source>
</reference>
<dbReference type="Gene3D" id="3.30.730.10">
    <property type="entry name" value="AP2/ERF domain"/>
    <property type="match status" value="1"/>
</dbReference>
<evidence type="ECO:0000256" key="5">
    <source>
        <dbReference type="ARBA" id="ARBA00023163"/>
    </source>
</evidence>
<evidence type="ECO:0000259" key="9">
    <source>
        <dbReference type="PROSITE" id="PS51032"/>
    </source>
</evidence>
<dbReference type="SUPFAM" id="SSF54171">
    <property type="entry name" value="DNA-binding domain"/>
    <property type="match status" value="1"/>
</dbReference>
<dbReference type="PRINTS" id="PR00367">
    <property type="entry name" value="ETHRSPELEMNT"/>
</dbReference>
<dbReference type="InterPro" id="IPR001471">
    <property type="entry name" value="AP2/ERF_dom"/>
</dbReference>
<evidence type="ECO:0000256" key="6">
    <source>
        <dbReference type="ARBA" id="ARBA00023242"/>
    </source>
</evidence>
<reference evidence="10" key="1">
    <citation type="submission" date="2021-03" db="EMBL/GenBank/DDBJ databases">
        <authorList>
            <consortium name="Genoscope - CEA"/>
            <person name="William W."/>
        </authorList>
    </citation>
    <scope>NUCLEOTIDE SEQUENCE</scope>
    <source>
        <strain evidence="10">Doubled-haploid Pahang</strain>
    </source>
</reference>
<dbReference type="GO" id="GO:0003677">
    <property type="term" value="F:DNA binding"/>
    <property type="evidence" value="ECO:0007669"/>
    <property type="project" value="UniProtKB-KW"/>
</dbReference>
<dbReference type="OrthoDB" id="676764at2759"/>
<sequence>MDFDDSSSSSSSCDLSTICSTSTSGLSPKRKAGRRKFRETRHPMYHGVRERNGGRWVCEVREPQRKGRIWLGTFPTPEMAARAHDVAAIALRGSSAQLNFPDSAWALPRAKSTAPDDVRRAAAEAAEMIPPSNSSPPSSTAPPAGQSTAAGITPPGRDGVEAGAPPPAPVLVDEEALFSMPGLLEDMERGLLVTPPSMGAPPAAPVLVDEEALFNMPGLLEDMARGLLVTPPSMLEGFDGDGVDECLMDLSLW</sequence>